<name>A0A8B8CJR3_CRAVI</name>
<dbReference type="AlphaFoldDB" id="A0A8B8CJR3"/>
<gene>
    <name evidence="3" type="primary">LOC111119505</name>
</gene>
<proteinExistence type="predicted"/>
<feature type="region of interest" description="Disordered" evidence="1">
    <location>
        <begin position="168"/>
        <end position="221"/>
    </location>
</feature>
<dbReference type="RefSeq" id="XP_022315419.1">
    <property type="nucleotide sequence ID" value="XM_022459711.1"/>
</dbReference>
<feature type="compositionally biased region" description="Polar residues" evidence="1">
    <location>
        <begin position="168"/>
        <end position="186"/>
    </location>
</feature>
<sequence>MPQEMESYVFGAESSRYLREVIYAIREVGTSLIICNMLVYCSFCNYQFSENVLKLLKHQYMTAPSNELKPVFSILTELLLLEDPVQSQRIKIVIDGVTDGAGTSYDGLLATVRLNHATDSRRSYKCIKFLVSLAGKSTPIKDYLMQIPSKWQWAVNWLKKKMSENYWTPSSTSATSNEDSTASPSKGLTVRRVDSGGSESLADGTRVPGGQPRDGHERRGG</sequence>
<dbReference type="Proteomes" id="UP000694844">
    <property type="component" value="Chromosome 2"/>
</dbReference>
<reference evidence="3" key="1">
    <citation type="submission" date="2025-08" db="UniProtKB">
        <authorList>
            <consortium name="RefSeq"/>
        </authorList>
    </citation>
    <scope>IDENTIFICATION</scope>
    <source>
        <tissue evidence="3">Whole sample</tissue>
    </source>
</reference>
<evidence type="ECO:0000313" key="2">
    <source>
        <dbReference type="Proteomes" id="UP000694844"/>
    </source>
</evidence>
<organism evidence="2 3">
    <name type="scientific">Crassostrea virginica</name>
    <name type="common">Eastern oyster</name>
    <dbReference type="NCBI Taxonomy" id="6565"/>
    <lineage>
        <taxon>Eukaryota</taxon>
        <taxon>Metazoa</taxon>
        <taxon>Spiralia</taxon>
        <taxon>Lophotrochozoa</taxon>
        <taxon>Mollusca</taxon>
        <taxon>Bivalvia</taxon>
        <taxon>Autobranchia</taxon>
        <taxon>Pteriomorphia</taxon>
        <taxon>Ostreida</taxon>
        <taxon>Ostreoidea</taxon>
        <taxon>Ostreidae</taxon>
        <taxon>Crassostrea</taxon>
    </lineage>
</organism>
<evidence type="ECO:0000313" key="3">
    <source>
        <dbReference type="RefSeq" id="XP_022315419.1"/>
    </source>
</evidence>
<keyword evidence="2" id="KW-1185">Reference proteome</keyword>
<dbReference type="OrthoDB" id="289038at2759"/>
<dbReference type="KEGG" id="cvn:111119505"/>
<evidence type="ECO:0000256" key="1">
    <source>
        <dbReference type="SAM" id="MobiDB-lite"/>
    </source>
</evidence>
<protein>
    <submittedName>
        <fullName evidence="3">Ubiquitin carboxyl-terminal hydrolase 24-like</fullName>
    </submittedName>
</protein>
<dbReference type="GeneID" id="111119505"/>
<accession>A0A8B8CJR3</accession>